<evidence type="ECO:0000256" key="2">
    <source>
        <dbReference type="ARBA" id="ARBA00008240"/>
    </source>
</evidence>
<evidence type="ECO:0000256" key="5">
    <source>
        <dbReference type="ARBA" id="ARBA00022692"/>
    </source>
</evidence>
<keyword evidence="4" id="KW-1003">Cell membrane</keyword>
<evidence type="ECO:0000256" key="9">
    <source>
        <dbReference type="SAM" id="Phobius"/>
    </source>
</evidence>
<feature type="transmembrane region" description="Helical" evidence="9">
    <location>
        <begin position="364"/>
        <end position="385"/>
    </location>
</feature>
<feature type="transmembrane region" description="Helical" evidence="9">
    <location>
        <begin position="114"/>
        <end position="136"/>
    </location>
</feature>
<evidence type="ECO:0000259" key="10">
    <source>
        <dbReference type="PROSITE" id="PS50850"/>
    </source>
</evidence>
<keyword evidence="8 9" id="KW-0472">Membrane</keyword>
<feature type="transmembrane region" description="Helical" evidence="9">
    <location>
        <begin position="327"/>
        <end position="352"/>
    </location>
</feature>
<dbReference type="EMBL" id="CP014525">
    <property type="protein sequence ID" value="AMW35552.1"/>
    <property type="molecule type" value="Genomic_DNA"/>
</dbReference>
<evidence type="ECO:0000313" key="12">
    <source>
        <dbReference type="Proteomes" id="UP000076066"/>
    </source>
</evidence>
<dbReference type="SUPFAM" id="SSF103473">
    <property type="entry name" value="MFS general substrate transporter"/>
    <property type="match status" value="1"/>
</dbReference>
<dbReference type="PANTHER" id="PTHR43528:SF7">
    <property type="entry name" value="MFS TRANSPORTER"/>
    <property type="match status" value="1"/>
</dbReference>
<feature type="transmembrane region" description="Helical" evidence="9">
    <location>
        <begin position="81"/>
        <end position="102"/>
    </location>
</feature>
<dbReference type="FunFam" id="1.20.1250.20:FF:000001">
    <property type="entry name" value="Dicarboxylate MFS transporter"/>
    <property type="match status" value="1"/>
</dbReference>
<keyword evidence="12" id="KW-1185">Reference proteome</keyword>
<feature type="transmembrane region" description="Helical" evidence="9">
    <location>
        <begin position="303"/>
        <end position="321"/>
    </location>
</feature>
<evidence type="ECO:0000256" key="3">
    <source>
        <dbReference type="ARBA" id="ARBA00022448"/>
    </source>
</evidence>
<dbReference type="InterPro" id="IPR051084">
    <property type="entry name" value="H+-coupled_symporters"/>
</dbReference>
<sequence length="427" mass="45899">MSAVDHKTLCLAALGGALEIYDFIIFVFFALTISQLFFPPEGPEWFRLLQTVCVFAAGYLARPLGGILMAHFADRHGRKKAFSLSILMMALPCFVIGAMPTYAEIGYLAPGILLLLRIIQGAAVGGEVPSAWVFVAEHAPAHRRGYSLGLLQAGLTLGYLLAAIVATLLAKTFTPEEMLDYGWRLPFLIGGFFGITGVWLRQWLNETPLFIRMATMRDRSGKFPLGDVVRTQSASLIPAVILTCVLASAVIVLVVVTPTMLQKLFGMSAESTFSLSCVAIMCLNIGCVIAGMVVDRIGAWKGVMLYSVLLPIGVTVLYAGILGGGAWLIAACVVSGLCCGIVGTVPSVMVGLFPTEMRVSGISLTYNIAYSLWASFTPPLLIALMPENTWICVWFALGMGVIGLITASLYRHRCIRMVSIQGTPAEA</sequence>
<keyword evidence="6" id="KW-0769">Symport</keyword>
<feature type="transmembrane region" description="Helical" evidence="9">
    <location>
        <begin position="148"/>
        <end position="169"/>
    </location>
</feature>
<gene>
    <name evidence="11" type="ORF">AY555_04785</name>
</gene>
<feature type="transmembrane region" description="Helical" evidence="9">
    <location>
        <begin position="181"/>
        <end position="200"/>
    </location>
</feature>
<dbReference type="Gene3D" id="1.20.1250.20">
    <property type="entry name" value="MFS general substrate transporter like domains"/>
    <property type="match status" value="2"/>
</dbReference>
<dbReference type="InterPro" id="IPR036259">
    <property type="entry name" value="MFS_trans_sf"/>
</dbReference>
<dbReference type="PROSITE" id="PS00217">
    <property type="entry name" value="SUGAR_TRANSPORT_2"/>
    <property type="match status" value="1"/>
</dbReference>
<dbReference type="GO" id="GO:0015293">
    <property type="term" value="F:symporter activity"/>
    <property type="evidence" value="ECO:0007669"/>
    <property type="project" value="UniProtKB-KW"/>
</dbReference>
<dbReference type="InterPro" id="IPR020846">
    <property type="entry name" value="MFS_dom"/>
</dbReference>
<evidence type="ECO:0000256" key="6">
    <source>
        <dbReference type="ARBA" id="ARBA00022847"/>
    </source>
</evidence>
<name>A0A143DFL9_9PROT</name>
<evidence type="ECO:0000256" key="8">
    <source>
        <dbReference type="ARBA" id="ARBA00023136"/>
    </source>
</evidence>
<proteinExistence type="inferred from homology"/>
<comment type="subcellular location">
    <subcellularLocation>
        <location evidence="1">Cell membrane</location>
        <topology evidence="1">Multi-pass membrane protein</topology>
    </subcellularLocation>
</comment>
<dbReference type="PANTHER" id="PTHR43528">
    <property type="entry name" value="ALPHA-KETOGLUTARATE PERMEASE"/>
    <property type="match status" value="1"/>
</dbReference>
<reference evidence="11 12" key="1">
    <citation type="submission" date="2016-02" db="EMBL/GenBank/DDBJ databases">
        <title>Complete Genome of H5569, the type strain of the newly described species Haematospirillium jordaniae.</title>
        <authorList>
            <person name="Nicholson A.C."/>
            <person name="Humrighouse B.W."/>
            <person name="Loparov V."/>
            <person name="McQuiston J.R."/>
        </authorList>
    </citation>
    <scope>NUCLEOTIDE SEQUENCE [LARGE SCALE GENOMIC DNA]</scope>
    <source>
        <strain evidence="11 12">H5569</strain>
    </source>
</reference>
<feature type="transmembrane region" description="Helical" evidence="9">
    <location>
        <begin position="273"/>
        <end position="294"/>
    </location>
</feature>
<feature type="transmembrane region" description="Helical" evidence="9">
    <location>
        <begin position="239"/>
        <end position="261"/>
    </location>
</feature>
<evidence type="ECO:0000256" key="4">
    <source>
        <dbReference type="ARBA" id="ARBA00022475"/>
    </source>
</evidence>
<dbReference type="Proteomes" id="UP000076066">
    <property type="component" value="Chromosome"/>
</dbReference>
<protein>
    <submittedName>
        <fullName evidence="11">MFS transporter</fullName>
    </submittedName>
</protein>
<feature type="domain" description="Major facilitator superfamily (MFS) profile" evidence="10">
    <location>
        <begin position="8"/>
        <end position="415"/>
    </location>
</feature>
<dbReference type="OrthoDB" id="9783227at2"/>
<dbReference type="PROSITE" id="PS50850">
    <property type="entry name" value="MFS"/>
    <property type="match status" value="1"/>
</dbReference>
<feature type="transmembrane region" description="Helical" evidence="9">
    <location>
        <begin position="45"/>
        <end position="61"/>
    </location>
</feature>
<keyword evidence="3" id="KW-0813">Transport</keyword>
<dbReference type="AlphaFoldDB" id="A0A143DFL9"/>
<accession>A0A143DFL9</accession>
<dbReference type="InterPro" id="IPR005829">
    <property type="entry name" value="Sugar_transporter_CS"/>
</dbReference>
<dbReference type="KEGG" id="hjo:AY555_04785"/>
<dbReference type="STRING" id="1549855.AY555_04785"/>
<organism evidence="11 12">
    <name type="scientific">Haematospirillum jordaniae</name>
    <dbReference type="NCBI Taxonomy" id="1549855"/>
    <lineage>
        <taxon>Bacteria</taxon>
        <taxon>Pseudomonadati</taxon>
        <taxon>Pseudomonadota</taxon>
        <taxon>Alphaproteobacteria</taxon>
        <taxon>Rhodospirillales</taxon>
        <taxon>Novispirillaceae</taxon>
        <taxon>Haematospirillum</taxon>
    </lineage>
</organism>
<feature type="transmembrane region" description="Helical" evidence="9">
    <location>
        <begin position="391"/>
        <end position="410"/>
    </location>
</feature>
<dbReference type="Pfam" id="PF07690">
    <property type="entry name" value="MFS_1"/>
    <property type="match status" value="1"/>
</dbReference>
<evidence type="ECO:0000256" key="1">
    <source>
        <dbReference type="ARBA" id="ARBA00004651"/>
    </source>
</evidence>
<comment type="similarity">
    <text evidence="2">Belongs to the major facilitator superfamily. Metabolite:H+ Symporter (MHS) family (TC 2.A.1.6) family.</text>
</comment>
<dbReference type="InterPro" id="IPR011701">
    <property type="entry name" value="MFS"/>
</dbReference>
<evidence type="ECO:0000256" key="7">
    <source>
        <dbReference type="ARBA" id="ARBA00022989"/>
    </source>
</evidence>
<keyword evidence="5 9" id="KW-0812">Transmembrane</keyword>
<keyword evidence="7 9" id="KW-1133">Transmembrane helix</keyword>
<dbReference type="GO" id="GO:0005886">
    <property type="term" value="C:plasma membrane"/>
    <property type="evidence" value="ECO:0007669"/>
    <property type="project" value="UniProtKB-SubCell"/>
</dbReference>
<evidence type="ECO:0000313" key="11">
    <source>
        <dbReference type="EMBL" id="AMW35552.1"/>
    </source>
</evidence>
<feature type="transmembrane region" description="Helical" evidence="9">
    <location>
        <begin position="9"/>
        <end position="33"/>
    </location>
</feature>